<comment type="caution">
    <text evidence="2">The sequence shown here is derived from an EMBL/GenBank/DDBJ whole genome shotgun (WGS) entry which is preliminary data.</text>
</comment>
<dbReference type="EMBL" id="LJZQ01000002">
    <property type="protein sequence ID" value="KPQ30439.1"/>
    <property type="molecule type" value="Genomic_DNA"/>
</dbReference>
<keyword evidence="1" id="KW-0472">Membrane</keyword>
<feature type="transmembrane region" description="Helical" evidence="1">
    <location>
        <begin position="299"/>
        <end position="317"/>
    </location>
</feature>
<name>A0A0P7YLI7_9GAMM</name>
<feature type="transmembrane region" description="Helical" evidence="1">
    <location>
        <begin position="93"/>
        <end position="114"/>
    </location>
</feature>
<evidence type="ECO:0000313" key="2">
    <source>
        <dbReference type="EMBL" id="KPQ30439.1"/>
    </source>
</evidence>
<evidence type="ECO:0000256" key="1">
    <source>
        <dbReference type="SAM" id="Phobius"/>
    </source>
</evidence>
<protein>
    <recommendedName>
        <fullName evidence="4">Glycosyltransferase RgtA/B/C/D-like domain-containing protein</fullName>
    </recommendedName>
</protein>
<dbReference type="PATRIC" id="fig|1305731.5.peg.3280"/>
<keyword evidence="1" id="KW-0812">Transmembrane</keyword>
<dbReference type="STRING" id="1305731.GCA_000934705_01380"/>
<feature type="transmembrane region" description="Helical" evidence="1">
    <location>
        <begin position="121"/>
        <end position="150"/>
    </location>
</feature>
<evidence type="ECO:0008006" key="4">
    <source>
        <dbReference type="Google" id="ProtNLM"/>
    </source>
</evidence>
<organism evidence="2 3">
    <name type="scientific">Marinobacter excellens HL-55</name>
    <dbReference type="NCBI Taxonomy" id="1305731"/>
    <lineage>
        <taxon>Bacteria</taxon>
        <taxon>Pseudomonadati</taxon>
        <taxon>Pseudomonadota</taxon>
        <taxon>Gammaproteobacteria</taxon>
        <taxon>Pseudomonadales</taxon>
        <taxon>Marinobacteraceae</taxon>
        <taxon>Marinobacter</taxon>
    </lineage>
</organism>
<dbReference type="AlphaFoldDB" id="A0A0P7YLI7"/>
<feature type="transmembrane region" description="Helical" evidence="1">
    <location>
        <begin position="162"/>
        <end position="191"/>
    </location>
</feature>
<dbReference type="Proteomes" id="UP000050416">
    <property type="component" value="Unassembled WGS sequence"/>
</dbReference>
<accession>A0A0P7YLI7</accession>
<feature type="transmembrane region" description="Helical" evidence="1">
    <location>
        <begin position="274"/>
        <end position="293"/>
    </location>
</feature>
<keyword evidence="1" id="KW-1133">Transmembrane helix</keyword>
<proteinExistence type="predicted"/>
<feature type="transmembrane region" description="Helical" evidence="1">
    <location>
        <begin position="329"/>
        <end position="347"/>
    </location>
</feature>
<feature type="transmembrane region" description="Helical" evidence="1">
    <location>
        <begin position="198"/>
        <end position="219"/>
    </location>
</feature>
<reference evidence="2 3" key="1">
    <citation type="submission" date="2015-09" db="EMBL/GenBank/DDBJ databases">
        <title>Identification and resolution of microdiversity through metagenomic sequencing of parallel consortia.</title>
        <authorList>
            <person name="Nelson W.C."/>
            <person name="Romine M.F."/>
            <person name="Lindemann S.R."/>
        </authorList>
    </citation>
    <scope>NUCLEOTIDE SEQUENCE [LARGE SCALE GENOMIC DNA]</scope>
    <source>
        <strain evidence="2">HL-55</strain>
    </source>
</reference>
<sequence>MNDDKLGVVARAFLLAVLSALAAVAILPYASAFPSLIIEDDGFFYAEIARNISALGFSTFDGLHETSGYHLLWMAVMAGTSWVLQLVSSQPEFLLWGYLSLSLFVISVYTVLFFNSLEARILVCVLSLMCSLLMEVNLLVLLILPIYHVLFDRVQNGASVPLWFYGLIALIPLVRIDATIMLAVPIFYLLITDRRIGFGCGIALLFGLAVQLVVMKLFFGHIFSVSSTLKAADMEGSRLISNLLHRGADYTLRNLLAFGLLVLAFGLAVIRRHWLAVAIVISVAGFYAAHLIFNHQRHWYFLPVYLPAFYMVVKLWPVSGWLFRIFRPGALVAALILGMGFGLGYQLTHIPARINSLAFVKQANAILDRSDVVFQVDGSGWTGFFLDAHLVNGDGLVNSYEYANSLVNGALAGYLDDIGADYVLVNKPYRDNLVVDIGGLQVSESDLEPVLETALQSDYRFTQFKLYRLK</sequence>
<evidence type="ECO:0000313" key="3">
    <source>
        <dbReference type="Proteomes" id="UP000050416"/>
    </source>
</evidence>
<feature type="transmembrane region" description="Helical" evidence="1">
    <location>
        <begin position="250"/>
        <end position="269"/>
    </location>
</feature>
<gene>
    <name evidence="2" type="ORF">HLUCCX14_02460</name>
</gene>
<dbReference type="OrthoDB" id="8457229at2"/>